<dbReference type="PROSITE" id="PS51635">
    <property type="entry name" value="PNPLA"/>
    <property type="match status" value="1"/>
</dbReference>
<dbReference type="PANTHER" id="PTHR14226:SF78">
    <property type="entry name" value="SLR0060 PROTEIN"/>
    <property type="match status" value="1"/>
</dbReference>
<feature type="active site" description="Proton acceptor" evidence="4">
    <location>
        <position position="285"/>
    </location>
</feature>
<keyword evidence="3 4" id="KW-0443">Lipid metabolism</keyword>
<keyword evidence="2 4" id="KW-0442">Lipid degradation</keyword>
<evidence type="ECO:0000313" key="7">
    <source>
        <dbReference type="Proteomes" id="UP000292781"/>
    </source>
</evidence>
<feature type="domain" description="PNPLA" evidence="5">
    <location>
        <begin position="60"/>
        <end position="298"/>
    </location>
</feature>
<dbReference type="Gene3D" id="3.40.1090.10">
    <property type="entry name" value="Cytosolic phospholipase A2 catalytic domain"/>
    <property type="match status" value="2"/>
</dbReference>
<comment type="caution">
    <text evidence="4">Lacks conserved residue(s) required for the propagation of feature annotation.</text>
</comment>
<dbReference type="RefSeq" id="WP_131308423.1">
    <property type="nucleotide sequence ID" value="NZ_SJFN01000010.1"/>
</dbReference>
<organism evidence="6 7">
    <name type="scientific">Siculibacillus lacustris</name>
    <dbReference type="NCBI Taxonomy" id="1549641"/>
    <lineage>
        <taxon>Bacteria</taxon>
        <taxon>Pseudomonadati</taxon>
        <taxon>Pseudomonadota</taxon>
        <taxon>Alphaproteobacteria</taxon>
        <taxon>Hyphomicrobiales</taxon>
        <taxon>Ancalomicrobiaceae</taxon>
        <taxon>Siculibacillus</taxon>
    </lineage>
</organism>
<evidence type="ECO:0000256" key="2">
    <source>
        <dbReference type="ARBA" id="ARBA00022963"/>
    </source>
</evidence>
<dbReference type="InterPro" id="IPR002641">
    <property type="entry name" value="PNPLA_dom"/>
</dbReference>
<feature type="short sequence motif" description="DGA/G" evidence="4">
    <location>
        <begin position="285"/>
        <end position="287"/>
    </location>
</feature>
<evidence type="ECO:0000256" key="1">
    <source>
        <dbReference type="ARBA" id="ARBA00022801"/>
    </source>
</evidence>
<dbReference type="EMBL" id="SJFN01000010">
    <property type="protein sequence ID" value="TBW38796.1"/>
    <property type="molecule type" value="Genomic_DNA"/>
</dbReference>
<evidence type="ECO:0000256" key="4">
    <source>
        <dbReference type="PROSITE-ProRule" id="PRU01161"/>
    </source>
</evidence>
<name>A0A4Q9VSZ9_9HYPH</name>
<feature type="short sequence motif" description="GXSXG" evidence="4">
    <location>
        <begin position="99"/>
        <end position="103"/>
    </location>
</feature>
<dbReference type="GO" id="GO:0016042">
    <property type="term" value="P:lipid catabolic process"/>
    <property type="evidence" value="ECO:0007669"/>
    <property type="project" value="UniProtKB-UniRule"/>
</dbReference>
<dbReference type="Proteomes" id="UP000292781">
    <property type="component" value="Unassembled WGS sequence"/>
</dbReference>
<dbReference type="OrthoDB" id="9790176at2"/>
<feature type="active site" description="Nucleophile" evidence="4">
    <location>
        <position position="101"/>
    </location>
</feature>
<dbReference type="GO" id="GO:0016787">
    <property type="term" value="F:hydrolase activity"/>
    <property type="evidence" value="ECO:0007669"/>
    <property type="project" value="UniProtKB-UniRule"/>
</dbReference>
<evidence type="ECO:0000256" key="3">
    <source>
        <dbReference type="ARBA" id="ARBA00023098"/>
    </source>
</evidence>
<dbReference type="SUPFAM" id="SSF52151">
    <property type="entry name" value="FabD/lysophospholipase-like"/>
    <property type="match status" value="1"/>
</dbReference>
<accession>A0A4Q9VSZ9</accession>
<dbReference type="PANTHER" id="PTHR14226">
    <property type="entry name" value="NEUROPATHY TARGET ESTERASE/SWISS CHEESE D.MELANOGASTER"/>
    <property type="match status" value="1"/>
</dbReference>
<evidence type="ECO:0000313" key="6">
    <source>
        <dbReference type="EMBL" id="TBW38796.1"/>
    </source>
</evidence>
<keyword evidence="7" id="KW-1185">Reference proteome</keyword>
<gene>
    <name evidence="6" type="ORF">EYW49_08895</name>
</gene>
<dbReference type="Pfam" id="PF01734">
    <property type="entry name" value="Patatin"/>
    <property type="match status" value="1"/>
</dbReference>
<sequence length="462" mass="49599">MTVSSVARPLAALAFAVGLLGGCASIDNAPINRPSSLPRLTQANTMAGDDTLRTTILGLAFSGGGTRAAAFSFGVLKGLDEVETEGGGRLLDQVRLVSGVSGGSVTAAYFGLKGRAALGDFESRFLYRNAEEALRTQVYSVGNMMRALDGGVNDRSGLPTWLQANLFGGATLKDLNRPGHPVVWINASDIYAKTPFVFEPITFAAICSDYESYPLSEAVAASAAVPIVFAPVVIQNYADKCGFKLPAYLEHQGQSRDTSPIVRSYINTLLAYRDPAKIKYIKLLDGGLTDNWGLAGLNVQLASAPEPYRPLTRTDAITVENFLLVVVDAGRTSSGDWVKTLEGPNAQELVDAVADTAVDSAVKSSFEVMRLQMRLWEQKLKSWRCSLDKADIAQVRGSAEGWDCNKVSIRVEHVAFDDLDPALAAELGRVPTRFKLEPGQVKMTIDAGRAVVRQFIAPSFGK</sequence>
<proteinExistence type="predicted"/>
<reference evidence="6 7" key="1">
    <citation type="submission" date="2019-02" db="EMBL/GenBank/DDBJ databases">
        <title>Siculibacillus lacustris gen. nov., sp. nov., a new rosette-forming bacterium isolated from a freshwater crater lake (Lake St. Ana, Romania).</title>
        <authorList>
            <person name="Felfoldi T."/>
            <person name="Marton Z."/>
            <person name="Szabo A."/>
            <person name="Mentes A."/>
            <person name="Boka K."/>
            <person name="Marialigeti K."/>
            <person name="Mathe I."/>
            <person name="Koncz M."/>
            <person name="Schumann P."/>
            <person name="Toth E."/>
        </authorList>
    </citation>
    <scope>NUCLEOTIDE SEQUENCE [LARGE SCALE GENOMIC DNA]</scope>
    <source>
        <strain evidence="6 7">SA-279</strain>
    </source>
</reference>
<comment type="caution">
    <text evidence="6">The sequence shown here is derived from an EMBL/GenBank/DDBJ whole genome shotgun (WGS) entry which is preliminary data.</text>
</comment>
<keyword evidence="1 4" id="KW-0378">Hydrolase</keyword>
<dbReference type="AlphaFoldDB" id="A0A4Q9VSZ9"/>
<dbReference type="InterPro" id="IPR050301">
    <property type="entry name" value="NTE"/>
</dbReference>
<protein>
    <submittedName>
        <fullName evidence="6">Patatin-like phospholipase family protein</fullName>
    </submittedName>
</protein>
<dbReference type="InterPro" id="IPR016035">
    <property type="entry name" value="Acyl_Trfase/lysoPLipase"/>
</dbReference>
<evidence type="ECO:0000259" key="5">
    <source>
        <dbReference type="PROSITE" id="PS51635"/>
    </source>
</evidence>